<dbReference type="CDD" id="cd00063">
    <property type="entry name" value="FN3"/>
    <property type="match status" value="1"/>
</dbReference>
<dbReference type="Pfam" id="PF18998">
    <property type="entry name" value="Flg_new_2"/>
    <property type="match status" value="1"/>
</dbReference>
<dbReference type="EMBL" id="JACOOX010000003">
    <property type="protein sequence ID" value="MBC5662589.1"/>
    <property type="molecule type" value="Genomic_DNA"/>
</dbReference>
<dbReference type="SMART" id="SM00060">
    <property type="entry name" value="FN3"/>
    <property type="match status" value="2"/>
</dbReference>
<dbReference type="InterPro" id="IPR017868">
    <property type="entry name" value="Filamin/ABP280_repeat-like"/>
</dbReference>
<reference evidence="3 4" key="1">
    <citation type="submission" date="2020-08" db="EMBL/GenBank/DDBJ databases">
        <title>Genome public.</title>
        <authorList>
            <person name="Liu C."/>
            <person name="Sun Q."/>
        </authorList>
    </citation>
    <scope>NUCLEOTIDE SEQUENCE [LARGE SCALE GENOMIC DNA]</scope>
    <source>
        <strain evidence="3 4">NSJ-10</strain>
    </source>
</reference>
<organism evidence="3 4">
    <name type="scientific">Coprococcus hominis</name>
    <name type="common">ex Liu et al. 2022</name>
    <dbReference type="NCBI Taxonomy" id="2763039"/>
    <lineage>
        <taxon>Bacteria</taxon>
        <taxon>Bacillati</taxon>
        <taxon>Bacillota</taxon>
        <taxon>Clostridia</taxon>
        <taxon>Lachnospirales</taxon>
        <taxon>Lachnospiraceae</taxon>
        <taxon>Coprococcus</taxon>
    </lineage>
</organism>
<dbReference type="SUPFAM" id="SSF69318">
    <property type="entry name" value="Integrin alpha N-terminal domain"/>
    <property type="match status" value="1"/>
</dbReference>
<dbReference type="InterPro" id="IPR003961">
    <property type="entry name" value="FN3_dom"/>
</dbReference>
<evidence type="ECO:0000313" key="4">
    <source>
        <dbReference type="Proteomes" id="UP000615234"/>
    </source>
</evidence>
<comment type="caution">
    <text evidence="3">The sequence shown here is derived from an EMBL/GenBank/DDBJ whole genome shotgun (WGS) entry which is preliminary data.</text>
</comment>
<feature type="signal peptide" evidence="1">
    <location>
        <begin position="1"/>
        <end position="24"/>
    </location>
</feature>
<dbReference type="Proteomes" id="UP000615234">
    <property type="component" value="Unassembled WGS sequence"/>
</dbReference>
<keyword evidence="1" id="KW-0732">Signal</keyword>
<dbReference type="Gene3D" id="2.60.40.1080">
    <property type="match status" value="1"/>
</dbReference>
<accession>A0A8I0DTN6</accession>
<dbReference type="InterPro" id="IPR044060">
    <property type="entry name" value="Bacterial_rp_domain"/>
</dbReference>
<feature type="domain" description="Fibronectin type-III" evidence="2">
    <location>
        <begin position="911"/>
        <end position="1009"/>
    </location>
</feature>
<dbReference type="Pfam" id="PF02368">
    <property type="entry name" value="Big_2"/>
    <property type="match status" value="1"/>
</dbReference>
<dbReference type="PROSITE" id="PS50194">
    <property type="entry name" value="FILAMIN_REPEAT"/>
    <property type="match status" value="1"/>
</dbReference>
<evidence type="ECO:0000313" key="3">
    <source>
        <dbReference type="EMBL" id="MBC5662589.1"/>
    </source>
</evidence>
<dbReference type="InterPro" id="IPR003343">
    <property type="entry name" value="Big_2"/>
</dbReference>
<dbReference type="InterPro" id="IPR013783">
    <property type="entry name" value="Ig-like_fold"/>
</dbReference>
<dbReference type="InterPro" id="IPR008964">
    <property type="entry name" value="Invasin/intimin_cell_adhesion"/>
</dbReference>
<feature type="chain" id="PRO_5039521142" evidence="1">
    <location>
        <begin position="25"/>
        <end position="2546"/>
    </location>
</feature>
<dbReference type="InterPro" id="IPR036116">
    <property type="entry name" value="FN3_sf"/>
</dbReference>
<sequence>MNRKWGKKWMAAMLSISMVIGMFPGVGNPVRVLADEPPGQAVTQADTSNADNSGKDKYGFNLTTPSSFNANDGENPYGSGYSAFNEKMEAFLWYRSSGKNRNAETYNYTKSSDIKGYYVGPDSKRNNNGFMQSRTASGAADVKYVNVDGYDPYGTGRDNMVALVGASLGKDPQLVVARYSASGKGQELRKTFSLGSGDDNDWLRDNQLEKYSAYKNYFTLKAGDFDGDGDEDIAVYVPKRGDPYIMILDGITLSPISDNIPVRSFMGNTGADMAGKFTNNGKTARATINMSIETSDINRDGKDEILLVGSYSNIHDDSDGKKLQQRSSVFACYKVENKKPQQMNKYVMDKDTCSVYMRYASVAAGDIDFDGFPEVVVAGVYSDNDGPDGDKSGSNKKYMLVTLKYDPNEEVETLIPSGGNVMDMCNFVNAGFDKDDNVHPLPALTCAAVNGRNDAEQVFLDGVFWKFENESWKKDYTAKVCQSSDKGIGGYIISDTWVDGCVAGNFDENDLGIEQVLYTTGYKQQSFNRYFYRVNMSGKEQNKDSSTGICTPGSYFDSTSNELVRHVGMSDFPCLAIAAVDADKDTDVFTFKSKKYTYSNVDILAVLQAAPYFGELQDNYYNGNIGETLYGKVSGKGTVTSKTKMASIGAYASFSIGSSALQFHTEASYTHDWEWSYEDELSHEYSISFENDGTKNQVVLYRTPVILYEYVITPADGSASYTMEVGVQQQPVYSTMDVDSFNRFAASDETLQNKVITKDILSSTPGCPDTYATSSLGMKGFVGYPNWVEINNKVNDQTTVAMNITDSTQSSKTMTQTNSFELTLGVEGEIDAKVVKMNYGGGVKLGGGWGSGKTTFDYSSVSKEGVVAYPPATDSQYSFSTKFGIWQAKLGDSNVPILGFVVKNVEQPPSPPEDISVDTVTADSVTLAWESGYKKAEKYEIYQVFNDGITTNKYSLLDTISGDSASYTYDGLKPSTEYEFALRSVGTNSGGETVYSEYTPEVSVHTLADSEKPDILSMTSVQRVVVGGNASFVIDALPSANAKGGLSYAWQVRKAGSVNWVNLTDKEASGINGSTLKLNGITEDMDGNSYRCVLSELIKGVRLYAYGTPGVLHVGRADSIMTASISNTQADSTNKGTNTAFGQYTQSRTVTNERMVSKTVAVTIGTQKETFVQYKNGAVVSAVYPDAVIPEFIYFDSQTNEWYVLEGYNETAGTATAKVKLNEVIPNVFQSGTTGDAAALWNGVDADTIKPVTEQVTETAAGKTYYAYTAVTADGEILLYSTDAMSEAVTQWYQLEQGTDGAITAKAYAGTVQSYVPAYAGYKEESAGTTNQQYIEVDGTTWYLYWPEAYEGNNAYIMYSKSAEADRTADETYYYKTEQTVTDENQQEQIITTFNELKIATDDAFSLMGSGASKQYGVTPGEVVTVNETYDTQVEDIIKGDQTTVQIHVAEAVTSSVNIDKTGIVNVNFFNNRTGSIRDISTDVDKNGNASVVWNPEEAGDYTVTVSYGGNTSLYPTDTQTVYYVVDRTDNTVYVLSGNNAEYGNTIKLEVRQGKRENDTSGNITTEPLAADASVSYQVSYVDGDDKVVTENIASNTFTPKWPGQHTFVATITRQNGTSQAKSYAMKMLTVSKRPIVITAPSKDGISEDDTADKVLSLSDVVVKYSGDDTESGILDSDAAKYKLSDLMTIEAEPKLDENSTAGVYQTGIAWLTVGTEEDSEYIDLVKEFLKKYNVTLNRGKYQIVSNQYTVRYESDGKGTIKGYCGDSKEPFASGAGLADQSKVSFKAIPKDNYKVKAWKVTGSDGNDLVLGTDYMVNGDTLIISALSSSVHVSVSFAAKTYQLNYDQPENGSLQAYYVKAGSYGSKIDTGETVLTGKSILLQAVPDENYVVKQWTVSHGGSAKIQKNTDGSIFAGTEITLDNVETDTVVAVEFEPVETYLFETEVIAEDPDTSVAGCKINVSEQVQDGKAAKGSTVALTADLPESVTVSEWRIYTDDTHYTVAATGGDQYVVSNVQKDMKIKLVVNMFQMETLHFEAVNEQGQQIDDVVTAWSDSVQISNDTKIVKNLPVVMKADVPEQYQISAWKLFIGSEEQTIATGKDAKESSFNSVNKSMRVVLVLLDRPTVTYSCDSKGTVGCNDVISGGYIDRYRIEDIVMTAVPKTGYEVDQITVMMDGAAYSDMTVSDIENTDNKQIRIQAPDTGFEKNVEVTVTYKEIPKAEFQYELVSADGAKAGTIAVRVDRKKQNDLVQNVSSGSGSLEVYRDSTVTMTASVIAGYEINAWSMNGTDITADVRTNNTDLSKLVCTVDEKLLQNVPIKITVTVVKTPEPPLEPEKPVVEKLTKKQIEKNSQTLSSKQKVVWTQKGIQLTWKAVKGAQGYDVYAAPCNRKKLTVVKTISGAKKNATVLRKYKGKSLNRKQSYRVRVKAYRIVNGKKQYIATGLTLHIAGPKNKIYTNVKKIQCKKTEYTLKKGKTAKITTKLILQDNKKKLLSKGHGAKLRYSSTNKAVAVVTAKGTIRAKKKGTCYIYVTALNGVNKRVKVTVK</sequence>
<proteinExistence type="predicted"/>
<dbReference type="SUPFAM" id="SSF49373">
    <property type="entry name" value="Invasin/intimin cell-adhesion fragments"/>
    <property type="match status" value="1"/>
</dbReference>
<protein>
    <submittedName>
        <fullName evidence="3">VCBS repeat-containing protein</fullName>
    </submittedName>
</protein>
<dbReference type="PROSITE" id="PS50853">
    <property type="entry name" value="FN3"/>
    <property type="match status" value="1"/>
</dbReference>
<dbReference type="Pfam" id="PF00041">
    <property type="entry name" value="fn3"/>
    <property type="match status" value="1"/>
</dbReference>
<evidence type="ECO:0000256" key="1">
    <source>
        <dbReference type="SAM" id="SignalP"/>
    </source>
</evidence>
<keyword evidence="4" id="KW-1185">Reference proteome</keyword>
<dbReference type="InterPro" id="IPR028994">
    <property type="entry name" value="Integrin_alpha_N"/>
</dbReference>
<dbReference type="RefSeq" id="WP_186847577.1">
    <property type="nucleotide sequence ID" value="NZ_JACOOX010000003.1"/>
</dbReference>
<name>A0A8I0DTN6_9FIRM</name>
<dbReference type="Gene3D" id="2.60.40.10">
    <property type="entry name" value="Immunoglobulins"/>
    <property type="match status" value="2"/>
</dbReference>
<dbReference type="SUPFAM" id="SSF49265">
    <property type="entry name" value="Fibronectin type III"/>
    <property type="match status" value="1"/>
</dbReference>
<evidence type="ECO:0000259" key="2">
    <source>
        <dbReference type="PROSITE" id="PS50853"/>
    </source>
</evidence>
<gene>
    <name evidence="3" type="ORF">H8S09_06715</name>
</gene>